<dbReference type="GO" id="GO:0051087">
    <property type="term" value="F:protein-folding chaperone binding"/>
    <property type="evidence" value="ECO:0007669"/>
    <property type="project" value="TreeGrafter"/>
</dbReference>
<proteinExistence type="predicted"/>
<keyword evidence="3" id="KW-0862">Zinc</keyword>
<keyword evidence="2 4" id="KW-0863">Zinc-finger</keyword>
<dbReference type="GO" id="GO:0008270">
    <property type="term" value="F:zinc ion binding"/>
    <property type="evidence" value="ECO:0007669"/>
    <property type="project" value="UniProtKB-KW"/>
</dbReference>
<evidence type="ECO:0000313" key="6">
    <source>
        <dbReference type="EMBL" id="KAK6587934.1"/>
    </source>
</evidence>
<evidence type="ECO:0000256" key="1">
    <source>
        <dbReference type="ARBA" id="ARBA00022723"/>
    </source>
</evidence>
<dbReference type="PANTHER" id="PTHR20922">
    <property type="entry name" value="DNL-TYPE ZINC FINGER PROTEIN"/>
    <property type="match status" value="1"/>
</dbReference>
<evidence type="ECO:0000259" key="5">
    <source>
        <dbReference type="PROSITE" id="PS51501"/>
    </source>
</evidence>
<organism evidence="6 7">
    <name type="scientific">Cryptosporidium xiaoi</name>
    <dbReference type="NCBI Taxonomy" id="659607"/>
    <lineage>
        <taxon>Eukaryota</taxon>
        <taxon>Sar</taxon>
        <taxon>Alveolata</taxon>
        <taxon>Apicomplexa</taxon>
        <taxon>Conoidasida</taxon>
        <taxon>Coccidia</taxon>
        <taxon>Eucoccidiorida</taxon>
        <taxon>Eimeriorina</taxon>
        <taxon>Cryptosporidiidae</taxon>
        <taxon>Cryptosporidium</taxon>
    </lineage>
</organism>
<evidence type="ECO:0000256" key="2">
    <source>
        <dbReference type="ARBA" id="ARBA00022771"/>
    </source>
</evidence>
<dbReference type="EMBL" id="JAWDEY010000036">
    <property type="protein sequence ID" value="KAK6587934.1"/>
    <property type="molecule type" value="Genomic_DNA"/>
</dbReference>
<keyword evidence="1" id="KW-0479">Metal-binding</keyword>
<dbReference type="GO" id="GO:0005739">
    <property type="term" value="C:mitochondrion"/>
    <property type="evidence" value="ECO:0007669"/>
    <property type="project" value="TreeGrafter"/>
</dbReference>
<sequence length="154" mass="17850">MGIIKFWHNIAFRGSYLLNGPYNLCFGFASLGKVRVFKRYPFLSQFLKKRVKFWSHDFCIKKKALSSEKKSGGSISSEKNNKYKKVLTLDRVEGTVEHGEDGLYVFSCECNICKNRILKKFSKKAYNEGVVIIRCEKCKNLHLISDRLGWFTDS</sequence>
<comment type="caution">
    <text evidence="6">The sequence shown here is derived from an EMBL/GenBank/DDBJ whole genome shotgun (WGS) entry which is preliminary data.</text>
</comment>
<feature type="domain" description="DNL-type" evidence="5">
    <location>
        <begin position="99"/>
        <end position="154"/>
    </location>
</feature>
<evidence type="ECO:0000313" key="7">
    <source>
        <dbReference type="Proteomes" id="UP001311799"/>
    </source>
</evidence>
<dbReference type="GO" id="GO:0006457">
    <property type="term" value="P:protein folding"/>
    <property type="evidence" value="ECO:0007669"/>
    <property type="project" value="TreeGrafter"/>
</dbReference>
<dbReference type="GO" id="GO:0030150">
    <property type="term" value="P:protein import into mitochondrial matrix"/>
    <property type="evidence" value="ECO:0007669"/>
    <property type="project" value="TreeGrafter"/>
</dbReference>
<gene>
    <name evidence="6" type="ORF">RS030_81196</name>
</gene>
<name>A0AAV9XUI5_9CRYT</name>
<dbReference type="PROSITE" id="PS51501">
    <property type="entry name" value="ZF_DNL"/>
    <property type="match status" value="1"/>
</dbReference>
<reference evidence="6 7" key="1">
    <citation type="submission" date="2023-10" db="EMBL/GenBank/DDBJ databases">
        <title>Comparative genomics analysis reveals potential genetic determinants of host preference in Cryptosporidium xiaoi.</title>
        <authorList>
            <person name="Xiao L."/>
            <person name="Li J."/>
        </authorList>
    </citation>
    <scope>NUCLEOTIDE SEQUENCE [LARGE SCALE GENOMIC DNA]</scope>
    <source>
        <strain evidence="6 7">52996</strain>
    </source>
</reference>
<protein>
    <recommendedName>
        <fullName evidence="5">DNL-type domain-containing protein</fullName>
    </recommendedName>
</protein>
<evidence type="ECO:0000256" key="4">
    <source>
        <dbReference type="PROSITE-ProRule" id="PRU00834"/>
    </source>
</evidence>
<accession>A0AAV9XUI5</accession>
<dbReference type="Proteomes" id="UP001311799">
    <property type="component" value="Unassembled WGS sequence"/>
</dbReference>
<dbReference type="AlphaFoldDB" id="A0AAV9XUI5"/>
<evidence type="ECO:0000256" key="3">
    <source>
        <dbReference type="ARBA" id="ARBA00022833"/>
    </source>
</evidence>
<keyword evidence="7" id="KW-1185">Reference proteome</keyword>
<dbReference type="InterPro" id="IPR007853">
    <property type="entry name" value="Znf_DNL-typ"/>
</dbReference>
<dbReference type="PANTHER" id="PTHR20922:SF13">
    <property type="entry name" value="DNL-TYPE ZINC FINGER PROTEIN"/>
    <property type="match status" value="1"/>
</dbReference>
<dbReference type="GO" id="GO:0050821">
    <property type="term" value="P:protein stabilization"/>
    <property type="evidence" value="ECO:0007669"/>
    <property type="project" value="TreeGrafter"/>
</dbReference>
<dbReference type="InterPro" id="IPR024158">
    <property type="entry name" value="Mt_import_TIM15"/>
</dbReference>
<dbReference type="Pfam" id="PF05180">
    <property type="entry name" value="zf-DNL"/>
    <property type="match status" value="1"/>
</dbReference>